<reference evidence="1 2" key="1">
    <citation type="journal article" date="2022" name="DNA Res.">
        <title>Chromosomal-level genome assembly of the orchid tree Bauhinia variegata (Leguminosae; Cercidoideae) supports the allotetraploid origin hypothesis of Bauhinia.</title>
        <authorList>
            <person name="Zhong Y."/>
            <person name="Chen Y."/>
            <person name="Zheng D."/>
            <person name="Pang J."/>
            <person name="Liu Y."/>
            <person name="Luo S."/>
            <person name="Meng S."/>
            <person name="Qian L."/>
            <person name="Wei D."/>
            <person name="Dai S."/>
            <person name="Zhou R."/>
        </authorList>
    </citation>
    <scope>NUCLEOTIDE SEQUENCE [LARGE SCALE GENOMIC DNA]</scope>
    <source>
        <strain evidence="1">BV-YZ2020</strain>
    </source>
</reference>
<comment type="caution">
    <text evidence="1">The sequence shown here is derived from an EMBL/GenBank/DDBJ whole genome shotgun (WGS) entry which is preliminary data.</text>
</comment>
<evidence type="ECO:0000313" key="2">
    <source>
        <dbReference type="Proteomes" id="UP000828941"/>
    </source>
</evidence>
<accession>A0ACB9KIR2</accession>
<keyword evidence="2" id="KW-1185">Reference proteome</keyword>
<evidence type="ECO:0000313" key="1">
    <source>
        <dbReference type="EMBL" id="KAI4297075.1"/>
    </source>
</evidence>
<dbReference type="EMBL" id="CM039439">
    <property type="protein sequence ID" value="KAI4297075.1"/>
    <property type="molecule type" value="Genomic_DNA"/>
</dbReference>
<organism evidence="1 2">
    <name type="scientific">Bauhinia variegata</name>
    <name type="common">Purple orchid tree</name>
    <name type="synonym">Phanera variegata</name>
    <dbReference type="NCBI Taxonomy" id="167791"/>
    <lineage>
        <taxon>Eukaryota</taxon>
        <taxon>Viridiplantae</taxon>
        <taxon>Streptophyta</taxon>
        <taxon>Embryophyta</taxon>
        <taxon>Tracheophyta</taxon>
        <taxon>Spermatophyta</taxon>
        <taxon>Magnoliopsida</taxon>
        <taxon>eudicotyledons</taxon>
        <taxon>Gunneridae</taxon>
        <taxon>Pentapetalae</taxon>
        <taxon>rosids</taxon>
        <taxon>fabids</taxon>
        <taxon>Fabales</taxon>
        <taxon>Fabaceae</taxon>
        <taxon>Cercidoideae</taxon>
        <taxon>Cercideae</taxon>
        <taxon>Bauhiniinae</taxon>
        <taxon>Bauhinia</taxon>
    </lineage>
</organism>
<protein>
    <submittedName>
        <fullName evidence="1">Uncharacterized protein</fullName>
    </submittedName>
</protein>
<sequence length="867" mass="100719">MVLTTMDNTERIGDIIKEDESPVDIIMDDLDAYFDDIDGRLTISRMVSDSVIKGMVVAVEQEAAERIAKKELDVVGLKEMLHIYHVGDDETKTPVIYRETRGVAGIGVEQDRLIGYVESFRIGANEQLKQLEKEVNKIRVSSIRRISSGSELIGVGGNLQEMVPEKWNDVDKSFESLKDTLDGFCRRMEVMAQLSDNSFFEWQQEREFRSKIEGMVMSNCIQSLQQEFEQILWEQNTQIYNSESGNWFDNLKEISSLRQELDSISKTISVFDDGQFFSHSSLENGDEWCSNKRTDHFHCRIPTNQLSPSTLEGNGNHEDSKNNKHENLNPVSLKHLSREELVTHYNSEITKMRRNHESQVQEVTEEIFRLRRELLKERGSSLPLRKDKEFDVLRRKIPDFISKLDNILLGNEKKIESRSTLKDRLESLHSENHQLRNTLLDKKTEFKSLSSQLSDAVEKLSQQQMTEKNLLQRIQKLECDIGDSHAEFLVIQDVYKCIFEEITGEYRCIAEESHLKHMFMEEMYEIIFREAGHQVQPSSKSEIEDSDMESIIKLGLLDVIFKEALMDAEEELRSLNAQCLNENHIRLNLEMELLKDREALLLEAAEKEKLKQEMLLLTLKLEEKDKVAEEVTNALVEEKRKMDLASEELNSLKVKTAQQQNIILENNKELDVTKGNLVEALQEVEQHKEEMRKLHQNLEQRTKELREIDEERKVLHAVTQEKHGVLMLIEAREMKTRKQMESTIVLVHELLTAVSDFESRVNKDISRNYLRLESMRSVFHCLNNKANTLKATGLLYKKRLETRCSDLEKAEAEVDLLADEVDTYLSLLEAIYKKLDHYSPILRHYPGITEILALVKRELIGEYRKPV</sequence>
<gene>
    <name evidence="1" type="ORF">L6164_036983</name>
</gene>
<name>A0ACB9KIR2_BAUVA</name>
<dbReference type="Proteomes" id="UP000828941">
    <property type="component" value="Chromosome 14"/>
</dbReference>
<proteinExistence type="predicted"/>